<reference evidence="1 2" key="1">
    <citation type="submission" date="2018-11" db="EMBL/GenBank/DDBJ databases">
        <title>Genomic Encyclopedia of Type Strains, Phase IV (KMG-IV): sequencing the most valuable type-strain genomes for metagenomic binning, comparative biology and taxonomic classification.</title>
        <authorList>
            <person name="Goeker M."/>
        </authorList>
    </citation>
    <scope>NUCLEOTIDE SEQUENCE [LARGE SCALE GENOMIC DNA]</scope>
    <source>
        <strain evidence="1 2">DSM 102936</strain>
    </source>
</reference>
<evidence type="ECO:0000313" key="2">
    <source>
        <dbReference type="Proteomes" id="UP000282654"/>
    </source>
</evidence>
<sequence length="76" mass="8590">MPYKGIVKGNVVVLEGGVKLPDGLPVFVEPVRGDRRPDFEKDPFLSVDEWAPESPDDAPADLAHRHDRYLYEADER</sequence>
<proteinExistence type="predicted"/>
<organism evidence="1 2">
    <name type="scientific">Thermodesulfitimonas autotrophica</name>
    <dbReference type="NCBI Taxonomy" id="1894989"/>
    <lineage>
        <taxon>Bacteria</taxon>
        <taxon>Bacillati</taxon>
        <taxon>Bacillota</taxon>
        <taxon>Clostridia</taxon>
        <taxon>Thermoanaerobacterales</taxon>
        <taxon>Thermoanaerobacteraceae</taxon>
        <taxon>Thermodesulfitimonas</taxon>
    </lineage>
</organism>
<comment type="caution">
    <text evidence="1">The sequence shown here is derived from an EMBL/GenBank/DDBJ whole genome shotgun (WGS) entry which is preliminary data.</text>
</comment>
<gene>
    <name evidence="1" type="ORF">EDD75_1760</name>
</gene>
<keyword evidence="2" id="KW-1185">Reference proteome</keyword>
<dbReference type="AlphaFoldDB" id="A0A3N5BAE7"/>
<protein>
    <submittedName>
        <fullName evidence="1">Uncharacterized protein</fullName>
    </submittedName>
</protein>
<dbReference type="RefSeq" id="WP_123931115.1">
    <property type="nucleotide sequence ID" value="NZ_RKRE01000003.1"/>
</dbReference>
<dbReference type="EMBL" id="RKRE01000003">
    <property type="protein sequence ID" value="RPF42655.1"/>
    <property type="molecule type" value="Genomic_DNA"/>
</dbReference>
<accession>A0A3N5BAE7</accession>
<dbReference type="OrthoDB" id="428699at2"/>
<evidence type="ECO:0000313" key="1">
    <source>
        <dbReference type="EMBL" id="RPF42655.1"/>
    </source>
</evidence>
<name>A0A3N5BAE7_9THEO</name>
<dbReference type="Proteomes" id="UP000282654">
    <property type="component" value="Unassembled WGS sequence"/>
</dbReference>